<evidence type="ECO:0000313" key="2">
    <source>
        <dbReference type="EMBL" id="KAJ1141025.1"/>
    </source>
</evidence>
<comment type="caution">
    <text evidence="2">The sequence shown here is derived from an EMBL/GenBank/DDBJ whole genome shotgun (WGS) entry which is preliminary data.</text>
</comment>
<feature type="compositionally biased region" description="Polar residues" evidence="1">
    <location>
        <begin position="48"/>
        <end position="58"/>
    </location>
</feature>
<organism evidence="2 3">
    <name type="scientific">Pleurodeles waltl</name>
    <name type="common">Iberian ribbed newt</name>
    <dbReference type="NCBI Taxonomy" id="8319"/>
    <lineage>
        <taxon>Eukaryota</taxon>
        <taxon>Metazoa</taxon>
        <taxon>Chordata</taxon>
        <taxon>Craniata</taxon>
        <taxon>Vertebrata</taxon>
        <taxon>Euteleostomi</taxon>
        <taxon>Amphibia</taxon>
        <taxon>Batrachia</taxon>
        <taxon>Caudata</taxon>
        <taxon>Salamandroidea</taxon>
        <taxon>Salamandridae</taxon>
        <taxon>Pleurodelinae</taxon>
        <taxon>Pleurodeles</taxon>
    </lineage>
</organism>
<feature type="region of interest" description="Disordered" evidence="1">
    <location>
        <begin position="28"/>
        <end position="78"/>
    </location>
</feature>
<name>A0AAV7QPJ8_PLEWA</name>
<evidence type="ECO:0000256" key="1">
    <source>
        <dbReference type="SAM" id="MobiDB-lite"/>
    </source>
</evidence>
<proteinExistence type="predicted"/>
<reference evidence="2" key="1">
    <citation type="journal article" date="2022" name="bioRxiv">
        <title>Sequencing and chromosome-scale assembly of the giantPleurodeles waltlgenome.</title>
        <authorList>
            <person name="Brown T."/>
            <person name="Elewa A."/>
            <person name="Iarovenko S."/>
            <person name="Subramanian E."/>
            <person name="Araus A.J."/>
            <person name="Petzold A."/>
            <person name="Susuki M."/>
            <person name="Suzuki K.-i.T."/>
            <person name="Hayashi T."/>
            <person name="Toyoda A."/>
            <person name="Oliveira C."/>
            <person name="Osipova E."/>
            <person name="Leigh N.D."/>
            <person name="Simon A."/>
            <person name="Yun M.H."/>
        </authorList>
    </citation>
    <scope>NUCLEOTIDE SEQUENCE</scope>
    <source>
        <strain evidence="2">20211129_DDA</strain>
        <tissue evidence="2">Liver</tissue>
    </source>
</reference>
<dbReference type="EMBL" id="JANPWB010000010">
    <property type="protein sequence ID" value="KAJ1141025.1"/>
    <property type="molecule type" value="Genomic_DNA"/>
</dbReference>
<keyword evidence="3" id="KW-1185">Reference proteome</keyword>
<accession>A0AAV7QPJ8</accession>
<dbReference type="AlphaFoldDB" id="A0AAV7QPJ8"/>
<sequence>MLAKYQGHSHWPTQATNLNVEAEGCLNEEAEHVQAPPIEEQDAVIKGTSDSRGTTSSIGVDFDRRREGETSTSEESAYDSGVELRACRSLEVRGLCCLAWCGTGLEMPCWVLEQRTE</sequence>
<dbReference type="Proteomes" id="UP001066276">
    <property type="component" value="Chromosome 6"/>
</dbReference>
<protein>
    <submittedName>
        <fullName evidence="2">Uncharacterized protein</fullName>
    </submittedName>
</protein>
<gene>
    <name evidence="2" type="ORF">NDU88_007362</name>
</gene>
<evidence type="ECO:0000313" key="3">
    <source>
        <dbReference type="Proteomes" id="UP001066276"/>
    </source>
</evidence>